<dbReference type="InterPro" id="IPR037523">
    <property type="entry name" value="VOC_core"/>
</dbReference>
<comment type="caution">
    <text evidence="2">The sequence shown here is derived from an EMBL/GenBank/DDBJ whole genome shotgun (WGS) entry which is preliminary data.</text>
</comment>
<dbReference type="SUPFAM" id="SSF54593">
    <property type="entry name" value="Glyoxalase/Bleomycin resistance protein/Dihydroxybiphenyl dioxygenase"/>
    <property type="match status" value="1"/>
</dbReference>
<organism evidence="2 3">
    <name type="scientific">Rhodococcus oryzae</name>
    <dbReference type="NCBI Taxonomy" id="2571143"/>
    <lineage>
        <taxon>Bacteria</taxon>
        <taxon>Bacillati</taxon>
        <taxon>Actinomycetota</taxon>
        <taxon>Actinomycetes</taxon>
        <taxon>Mycobacteriales</taxon>
        <taxon>Nocardiaceae</taxon>
        <taxon>Rhodococcus</taxon>
    </lineage>
</organism>
<dbReference type="PROSITE" id="PS51819">
    <property type="entry name" value="VOC"/>
    <property type="match status" value="1"/>
</dbReference>
<dbReference type="CDD" id="cd07246">
    <property type="entry name" value="VOC_like"/>
    <property type="match status" value="1"/>
</dbReference>
<keyword evidence="3" id="KW-1185">Reference proteome</keyword>
<sequence length="163" mass="17768">MSTVNPVPAGYRTLTPYLAVKDGQAALDFYRRALGAEVVDAMDAPGGGLMHAELRIGDSMLQLSDDMPDYGLKAPEQGWVHSSVVVYVEDSDAFVDRAVREGATLVSAVADTFSGDRHGVFLDPFGHRWAVCTKIEDVPAEEVARRARELFYPATEVEPAERP</sequence>
<evidence type="ECO:0000313" key="2">
    <source>
        <dbReference type="EMBL" id="TJZ77940.1"/>
    </source>
</evidence>
<dbReference type="Pfam" id="PF00903">
    <property type="entry name" value="Glyoxalase"/>
    <property type="match status" value="1"/>
</dbReference>
<proteinExistence type="predicted"/>
<dbReference type="Proteomes" id="UP000305109">
    <property type="component" value="Unassembled WGS sequence"/>
</dbReference>
<gene>
    <name evidence="2" type="ORF">FCG67_12880</name>
</gene>
<dbReference type="RefSeq" id="WP_136910163.1">
    <property type="nucleotide sequence ID" value="NZ_SUMD01000005.1"/>
</dbReference>
<dbReference type="Gene3D" id="3.30.720.110">
    <property type="match status" value="1"/>
</dbReference>
<feature type="domain" description="VOC" evidence="1">
    <location>
        <begin position="10"/>
        <end position="134"/>
    </location>
</feature>
<evidence type="ECO:0000259" key="1">
    <source>
        <dbReference type="PROSITE" id="PS51819"/>
    </source>
</evidence>
<evidence type="ECO:0000313" key="3">
    <source>
        <dbReference type="Proteomes" id="UP000305109"/>
    </source>
</evidence>
<dbReference type="PANTHER" id="PTHR34109">
    <property type="entry name" value="BNAUNNG04460D PROTEIN-RELATED"/>
    <property type="match status" value="1"/>
</dbReference>
<name>A0ABY2RMV7_9NOCA</name>
<dbReference type="PANTHER" id="PTHR34109:SF1">
    <property type="entry name" value="VOC DOMAIN-CONTAINING PROTEIN"/>
    <property type="match status" value="1"/>
</dbReference>
<reference evidence="2 3" key="1">
    <citation type="submission" date="2019-04" db="EMBL/GenBank/DDBJ databases">
        <title>Rhodococcus oryzae sp. nov., a novel actinomycete isolated from rhizosphere soil of rice (Oryza sativa L.).</title>
        <authorList>
            <person name="Li C."/>
        </authorList>
    </citation>
    <scope>NUCLEOTIDE SEQUENCE [LARGE SCALE GENOMIC DNA]</scope>
    <source>
        <strain evidence="2 3">NEAU-CX67</strain>
    </source>
</reference>
<protein>
    <submittedName>
        <fullName evidence="2">VOC family protein</fullName>
    </submittedName>
</protein>
<dbReference type="Gene3D" id="3.30.720.120">
    <property type="match status" value="1"/>
</dbReference>
<dbReference type="InterPro" id="IPR029068">
    <property type="entry name" value="Glyas_Bleomycin-R_OHBP_Dase"/>
</dbReference>
<accession>A0ABY2RMV7</accession>
<dbReference type="EMBL" id="SUMD01000005">
    <property type="protein sequence ID" value="TJZ77940.1"/>
    <property type="molecule type" value="Genomic_DNA"/>
</dbReference>
<dbReference type="InterPro" id="IPR004360">
    <property type="entry name" value="Glyas_Fos-R_dOase_dom"/>
</dbReference>